<evidence type="ECO:0000256" key="11">
    <source>
        <dbReference type="SAM" id="MobiDB-lite"/>
    </source>
</evidence>
<evidence type="ECO:0000313" key="15">
    <source>
        <dbReference type="Proteomes" id="UP001163046"/>
    </source>
</evidence>
<dbReference type="Gene3D" id="1.20.1070.10">
    <property type="entry name" value="Rhodopsin 7-helix transmembrane proteins"/>
    <property type="match status" value="1"/>
</dbReference>
<evidence type="ECO:0000256" key="12">
    <source>
        <dbReference type="SAM" id="Phobius"/>
    </source>
</evidence>
<keyword evidence="3" id="KW-0433">Leucine-rich repeat</keyword>
<keyword evidence="2" id="KW-1003">Cell membrane</keyword>
<dbReference type="Pfam" id="PF13855">
    <property type="entry name" value="LRR_8"/>
    <property type="match status" value="1"/>
</dbReference>
<evidence type="ECO:0000256" key="2">
    <source>
        <dbReference type="ARBA" id="ARBA00022475"/>
    </source>
</evidence>
<feature type="transmembrane region" description="Helical" evidence="12">
    <location>
        <begin position="288"/>
        <end position="314"/>
    </location>
</feature>
<dbReference type="GO" id="GO:0009755">
    <property type="term" value="P:hormone-mediated signaling pathway"/>
    <property type="evidence" value="ECO:0007669"/>
    <property type="project" value="TreeGrafter"/>
</dbReference>
<dbReference type="OrthoDB" id="5954366at2759"/>
<evidence type="ECO:0000256" key="3">
    <source>
        <dbReference type="ARBA" id="ARBA00022614"/>
    </source>
</evidence>
<evidence type="ECO:0000256" key="8">
    <source>
        <dbReference type="ARBA" id="ARBA00023136"/>
    </source>
</evidence>
<keyword evidence="4 12" id="KW-0812">Transmembrane</keyword>
<evidence type="ECO:0000256" key="4">
    <source>
        <dbReference type="ARBA" id="ARBA00022692"/>
    </source>
</evidence>
<evidence type="ECO:0000256" key="10">
    <source>
        <dbReference type="ARBA" id="ARBA00023224"/>
    </source>
</evidence>
<dbReference type="InterPro" id="IPR017452">
    <property type="entry name" value="GPCR_Rhodpsn_7TM"/>
</dbReference>
<dbReference type="InterPro" id="IPR001611">
    <property type="entry name" value="Leu-rich_rpt"/>
</dbReference>
<evidence type="ECO:0000256" key="9">
    <source>
        <dbReference type="ARBA" id="ARBA00023170"/>
    </source>
</evidence>
<keyword evidence="6 12" id="KW-1133">Transmembrane helix</keyword>
<evidence type="ECO:0000256" key="1">
    <source>
        <dbReference type="ARBA" id="ARBA00004651"/>
    </source>
</evidence>
<keyword evidence="5" id="KW-0677">Repeat</keyword>
<comment type="subcellular location">
    <subcellularLocation>
        <location evidence="1">Cell membrane</location>
        <topology evidence="1">Multi-pass membrane protein</topology>
    </subcellularLocation>
</comment>
<feature type="compositionally biased region" description="Acidic residues" evidence="11">
    <location>
        <begin position="167"/>
        <end position="178"/>
    </location>
</feature>
<gene>
    <name evidence="14" type="ORF">OS493_017002</name>
</gene>
<keyword evidence="7" id="KW-0297">G-protein coupled receptor</keyword>
<keyword evidence="15" id="KW-1185">Reference proteome</keyword>
<protein>
    <recommendedName>
        <fullName evidence="13">G-protein coupled receptors family 1 profile domain-containing protein</fullName>
    </recommendedName>
</protein>
<keyword evidence="8 12" id="KW-0472">Membrane</keyword>
<evidence type="ECO:0000256" key="5">
    <source>
        <dbReference type="ARBA" id="ARBA00022737"/>
    </source>
</evidence>
<evidence type="ECO:0000313" key="14">
    <source>
        <dbReference type="EMBL" id="KAJ7360370.1"/>
    </source>
</evidence>
<keyword evidence="10" id="KW-0807">Transducer</keyword>
<accession>A0A9X0CMK0</accession>
<proteinExistence type="predicted"/>
<dbReference type="EMBL" id="MU827310">
    <property type="protein sequence ID" value="KAJ7360370.1"/>
    <property type="molecule type" value="Genomic_DNA"/>
</dbReference>
<organism evidence="14 15">
    <name type="scientific">Desmophyllum pertusum</name>
    <dbReference type="NCBI Taxonomy" id="174260"/>
    <lineage>
        <taxon>Eukaryota</taxon>
        <taxon>Metazoa</taxon>
        <taxon>Cnidaria</taxon>
        <taxon>Anthozoa</taxon>
        <taxon>Hexacorallia</taxon>
        <taxon>Scleractinia</taxon>
        <taxon>Caryophylliina</taxon>
        <taxon>Caryophylliidae</taxon>
        <taxon>Desmophyllum</taxon>
    </lineage>
</organism>
<dbReference type="Gene3D" id="3.80.10.10">
    <property type="entry name" value="Ribonuclease Inhibitor"/>
    <property type="match status" value="1"/>
</dbReference>
<dbReference type="GO" id="GO:0008528">
    <property type="term" value="F:G protein-coupled peptide receptor activity"/>
    <property type="evidence" value="ECO:0007669"/>
    <property type="project" value="TreeGrafter"/>
</dbReference>
<comment type="caution">
    <text evidence="14">The sequence shown here is derived from an EMBL/GenBank/DDBJ whole genome shotgun (WGS) entry which is preliminary data.</text>
</comment>
<dbReference type="InterPro" id="IPR003591">
    <property type="entry name" value="Leu-rich_rpt_typical-subtyp"/>
</dbReference>
<dbReference type="InterPro" id="IPR032675">
    <property type="entry name" value="LRR_dom_sf"/>
</dbReference>
<name>A0A9X0CMK0_9CNID</name>
<dbReference type="GO" id="GO:0007189">
    <property type="term" value="P:adenylate cyclase-activating G protein-coupled receptor signaling pathway"/>
    <property type="evidence" value="ECO:0007669"/>
    <property type="project" value="TreeGrafter"/>
</dbReference>
<dbReference type="PANTHER" id="PTHR24372:SF77">
    <property type="entry name" value="G-PROTEIN COUPLED RECEPTORS FAMILY 1 PROFILE DOMAIN-CONTAINING PROTEIN"/>
    <property type="match status" value="1"/>
</dbReference>
<feature type="region of interest" description="Disordered" evidence="11">
    <location>
        <begin position="167"/>
        <end position="192"/>
    </location>
</feature>
<dbReference type="Proteomes" id="UP001163046">
    <property type="component" value="Unassembled WGS sequence"/>
</dbReference>
<dbReference type="GO" id="GO:0005886">
    <property type="term" value="C:plasma membrane"/>
    <property type="evidence" value="ECO:0007669"/>
    <property type="project" value="UniProtKB-SubCell"/>
</dbReference>
<dbReference type="SUPFAM" id="SSF52058">
    <property type="entry name" value="L domain-like"/>
    <property type="match status" value="1"/>
</dbReference>
<keyword evidence="9" id="KW-0675">Receptor</keyword>
<feature type="domain" description="G-protein coupled receptors family 1 profile" evidence="13">
    <location>
        <begin position="268"/>
        <end position="359"/>
    </location>
</feature>
<dbReference type="SUPFAM" id="SSF81321">
    <property type="entry name" value="Family A G protein-coupled receptor-like"/>
    <property type="match status" value="1"/>
</dbReference>
<feature type="transmembrane region" description="Helical" evidence="12">
    <location>
        <begin position="255"/>
        <end position="276"/>
    </location>
</feature>
<dbReference type="SMART" id="SM00369">
    <property type="entry name" value="LRR_TYP"/>
    <property type="match status" value="3"/>
</dbReference>
<dbReference type="PANTHER" id="PTHR24372">
    <property type="entry name" value="GLYCOPROTEIN HORMONE RECEPTOR"/>
    <property type="match status" value="1"/>
</dbReference>
<evidence type="ECO:0000256" key="6">
    <source>
        <dbReference type="ARBA" id="ARBA00022989"/>
    </source>
</evidence>
<evidence type="ECO:0000256" key="7">
    <source>
        <dbReference type="ARBA" id="ARBA00023040"/>
    </source>
</evidence>
<evidence type="ECO:0000259" key="13">
    <source>
        <dbReference type="PROSITE" id="PS50262"/>
    </source>
</evidence>
<sequence>MNFSSWTRCSSLCWCAEDNHSRIYGRCSVNKLDQSVDFNLSRELYSLSLANNGISVIPRGIFSNLDNLELLSLANNSIEMINEHAFQGLNHLRTLDLQNNNLMEWNGDPWNDLPLLEVLKMNGNKDWIPGQRLLNMPMLKEVLGITWSKHCSTCDLIKISENETQFGDDEMGDYEEDSGSSGDGASGDGEEEGMTCHVTLEEFYHPKEVEYGVSARFVKQGFSPQCFCDYNSDCLKYDVMVPFLRQLYNVPRKLFLSQYALGGLIIVLNLIVLVVIITSRLLRNNISFILVGSMALSDLLIGLHGVAIAKYNLFSDSDTVKPRVIMETDTSICTYMGMIFTVGQVTAVINSLLLTLERY</sequence>
<dbReference type="AlphaFoldDB" id="A0A9X0CMK0"/>
<dbReference type="PROSITE" id="PS50262">
    <property type="entry name" value="G_PROTEIN_RECEP_F1_2"/>
    <property type="match status" value="1"/>
</dbReference>
<reference evidence="14" key="1">
    <citation type="submission" date="2023-01" db="EMBL/GenBank/DDBJ databases">
        <title>Genome assembly of the deep-sea coral Lophelia pertusa.</title>
        <authorList>
            <person name="Herrera S."/>
            <person name="Cordes E."/>
        </authorList>
    </citation>
    <scope>NUCLEOTIDE SEQUENCE</scope>
    <source>
        <strain evidence="14">USNM1676648</strain>
        <tissue evidence="14">Polyp</tissue>
    </source>
</reference>
<feature type="transmembrane region" description="Helical" evidence="12">
    <location>
        <begin position="334"/>
        <end position="356"/>
    </location>
</feature>
<dbReference type="CDD" id="cd00637">
    <property type="entry name" value="7tm_classA_rhodopsin-like"/>
    <property type="match status" value="1"/>
</dbReference>